<evidence type="ECO:0000256" key="1">
    <source>
        <dbReference type="ARBA" id="ARBA00009437"/>
    </source>
</evidence>
<keyword evidence="2" id="KW-0805">Transcription regulation</keyword>
<dbReference type="InterPro" id="IPR017685">
    <property type="entry name" value="ArgP"/>
</dbReference>
<dbReference type="Gene3D" id="3.40.190.290">
    <property type="match status" value="1"/>
</dbReference>
<dbReference type="PROSITE" id="PS50931">
    <property type="entry name" value="HTH_LYSR"/>
    <property type="match status" value="1"/>
</dbReference>
<dbReference type="NCBIfam" id="NF009888">
    <property type="entry name" value="PRK13348.1"/>
    <property type="match status" value="1"/>
</dbReference>
<dbReference type="SUPFAM" id="SSF46785">
    <property type="entry name" value="Winged helix' DNA-binding domain"/>
    <property type="match status" value="1"/>
</dbReference>
<gene>
    <name evidence="6" type="ORF">H9C73_04380</name>
</gene>
<dbReference type="NCBIfam" id="NF002964">
    <property type="entry name" value="PRK03635.1"/>
    <property type="match status" value="1"/>
</dbReference>
<keyword evidence="4" id="KW-0804">Transcription</keyword>
<organism evidence="6 7">
    <name type="scientific">Marinobacterium alkalitolerans</name>
    <dbReference type="NCBI Taxonomy" id="1542925"/>
    <lineage>
        <taxon>Bacteria</taxon>
        <taxon>Pseudomonadati</taxon>
        <taxon>Pseudomonadota</taxon>
        <taxon>Gammaproteobacteria</taxon>
        <taxon>Oceanospirillales</taxon>
        <taxon>Oceanospirillaceae</taxon>
        <taxon>Marinobacterium</taxon>
    </lineage>
</organism>
<feature type="domain" description="HTH lysR-type" evidence="5">
    <location>
        <begin position="2"/>
        <end position="58"/>
    </location>
</feature>
<dbReference type="EMBL" id="JACVEW010000005">
    <property type="protein sequence ID" value="MBP0047960.1"/>
    <property type="molecule type" value="Genomic_DNA"/>
</dbReference>
<evidence type="ECO:0000313" key="6">
    <source>
        <dbReference type="EMBL" id="MBP0047960.1"/>
    </source>
</evidence>
<dbReference type="NCBIfam" id="TIGR03298">
    <property type="entry name" value="argP"/>
    <property type="match status" value="1"/>
</dbReference>
<dbReference type="InterPro" id="IPR005119">
    <property type="entry name" value="LysR_subst-bd"/>
</dbReference>
<dbReference type="InterPro" id="IPR000847">
    <property type="entry name" value="LysR_HTH_N"/>
</dbReference>
<dbReference type="InterPro" id="IPR050176">
    <property type="entry name" value="LTTR"/>
</dbReference>
<dbReference type="Gene3D" id="1.10.10.10">
    <property type="entry name" value="Winged helix-like DNA-binding domain superfamily/Winged helix DNA-binding domain"/>
    <property type="match status" value="1"/>
</dbReference>
<accession>A0ABS3Z8C4</accession>
<dbReference type="PRINTS" id="PR00039">
    <property type="entry name" value="HTHLYSR"/>
</dbReference>
<reference evidence="6 7" key="1">
    <citation type="submission" date="2020-09" db="EMBL/GenBank/DDBJ databases">
        <authorList>
            <person name="Tanuku N.R.S."/>
        </authorList>
    </citation>
    <scope>NUCLEOTIDE SEQUENCE [LARGE SCALE GENOMIC DNA]</scope>
    <source>
        <strain evidence="6 7">AK62</strain>
    </source>
</reference>
<evidence type="ECO:0000256" key="3">
    <source>
        <dbReference type="ARBA" id="ARBA00023125"/>
    </source>
</evidence>
<evidence type="ECO:0000313" key="7">
    <source>
        <dbReference type="Proteomes" id="UP000810171"/>
    </source>
</evidence>
<dbReference type="PANTHER" id="PTHR30579:SF2">
    <property type="entry name" value="HTH-TYPE TRANSCRIPTIONAL REGULATOR ARGP"/>
    <property type="match status" value="1"/>
</dbReference>
<sequence length="309" mass="34468">MLDMRQLSALAAVVEEQSFERAAQRLHVTQSAVSQRIRQLEERLGQVLVVRSSPVQATPAGLQVLKHYRQVSLLEQELQQALSQQDDAGFTRVAVGLNADSLDTWFPDAIAPLLQQQRLLVDLKVDDQDATQQLLKDGEVIGCITSSPKAMPGCACVPLGVVAYRCLASPGYLARYFPQGVEAARFRQAPIAEFSNKDQLQNRYLMQYFGVGPHEYPRHRIPSSKAFCDVIVRGLACGMVPDQQGNPLIERGEAVDMTPGRYLAVPLYWHVWNLKSQLIRALTDALVVEAERQLDRFEQHGQLTHPGDD</sequence>
<dbReference type="Proteomes" id="UP000810171">
    <property type="component" value="Unassembled WGS sequence"/>
</dbReference>
<dbReference type="Pfam" id="PF03466">
    <property type="entry name" value="LysR_substrate"/>
    <property type="match status" value="1"/>
</dbReference>
<evidence type="ECO:0000256" key="4">
    <source>
        <dbReference type="ARBA" id="ARBA00023163"/>
    </source>
</evidence>
<keyword evidence="7" id="KW-1185">Reference proteome</keyword>
<keyword evidence="3" id="KW-0238">DNA-binding</keyword>
<proteinExistence type="inferred from homology"/>
<dbReference type="Pfam" id="PF00126">
    <property type="entry name" value="HTH_1"/>
    <property type="match status" value="1"/>
</dbReference>
<evidence type="ECO:0000256" key="2">
    <source>
        <dbReference type="ARBA" id="ARBA00023015"/>
    </source>
</evidence>
<comment type="similarity">
    <text evidence="1">Belongs to the LysR transcriptional regulatory family.</text>
</comment>
<protein>
    <submittedName>
        <fullName evidence="6">LysR family transcriptional regulator ArgP</fullName>
    </submittedName>
</protein>
<dbReference type="InterPro" id="IPR036390">
    <property type="entry name" value="WH_DNA-bd_sf"/>
</dbReference>
<dbReference type="PANTHER" id="PTHR30579">
    <property type="entry name" value="TRANSCRIPTIONAL REGULATOR"/>
    <property type="match status" value="1"/>
</dbReference>
<comment type="caution">
    <text evidence="6">The sequence shown here is derived from an EMBL/GenBank/DDBJ whole genome shotgun (WGS) entry which is preliminary data.</text>
</comment>
<dbReference type="InterPro" id="IPR036388">
    <property type="entry name" value="WH-like_DNA-bd_sf"/>
</dbReference>
<dbReference type="SUPFAM" id="SSF53850">
    <property type="entry name" value="Periplasmic binding protein-like II"/>
    <property type="match status" value="1"/>
</dbReference>
<name>A0ABS3Z8C4_9GAMM</name>
<evidence type="ECO:0000259" key="5">
    <source>
        <dbReference type="PROSITE" id="PS50931"/>
    </source>
</evidence>